<dbReference type="PATRIC" id="fig|301375.6.peg.1991"/>
<gene>
    <name evidence="1" type="ORF">XE07_2018</name>
</gene>
<evidence type="ECO:0000313" key="1">
    <source>
        <dbReference type="EMBL" id="KUK94833.1"/>
    </source>
</evidence>
<reference evidence="2" key="1">
    <citation type="journal article" date="2015" name="MBio">
        <title>Genome-Resolved Metagenomic Analysis Reveals Roles for Candidate Phyla and Other Microbial Community Members in Biogeochemical Transformations in Oil Reservoirs.</title>
        <authorList>
            <person name="Hu P."/>
            <person name="Tom L."/>
            <person name="Singh A."/>
            <person name="Thomas B.C."/>
            <person name="Baker B.J."/>
            <person name="Piceno Y.M."/>
            <person name="Andersen G.L."/>
            <person name="Banfield J.F."/>
        </authorList>
    </citation>
    <scope>NUCLEOTIDE SEQUENCE [LARGE SCALE GENOMIC DNA]</scope>
</reference>
<dbReference type="EMBL" id="LGHB01000042">
    <property type="protein sequence ID" value="KUK94833.1"/>
    <property type="molecule type" value="Genomic_DNA"/>
</dbReference>
<protein>
    <submittedName>
        <fullName evidence="1">Uncharacterized protein</fullName>
    </submittedName>
</protein>
<dbReference type="AlphaFoldDB" id="A0A101IGP2"/>
<sequence length="101" mass="11176">MGTARHGLEDWDGAHPPAGWKTTPFFSLNLTGPKVPVLLIMMLFEPRAIAVAALNARFGIRVVNSFVNSLIKFERAQGTELDPPGLYINKSIFSDFPIFCK</sequence>
<evidence type="ECO:0000313" key="2">
    <source>
        <dbReference type="Proteomes" id="UP000053961"/>
    </source>
</evidence>
<name>A0A101IGP2_9EURY</name>
<comment type="caution">
    <text evidence="1">The sequence shown here is derived from an EMBL/GenBank/DDBJ whole genome shotgun (WGS) entry which is preliminary data.</text>
</comment>
<proteinExistence type="predicted"/>
<organism evidence="1 2">
    <name type="scientific">Methanothrix harundinacea</name>
    <dbReference type="NCBI Taxonomy" id="301375"/>
    <lineage>
        <taxon>Archaea</taxon>
        <taxon>Methanobacteriati</taxon>
        <taxon>Methanobacteriota</taxon>
        <taxon>Stenosarchaea group</taxon>
        <taxon>Methanomicrobia</taxon>
        <taxon>Methanotrichales</taxon>
        <taxon>Methanotrichaceae</taxon>
        <taxon>Methanothrix</taxon>
    </lineage>
</organism>
<dbReference type="Proteomes" id="UP000053961">
    <property type="component" value="Unassembled WGS sequence"/>
</dbReference>
<accession>A0A101IGP2</accession>